<organism evidence="1 2">
    <name type="scientific">Caldovatus aquaticus</name>
    <dbReference type="NCBI Taxonomy" id="2865671"/>
    <lineage>
        <taxon>Bacteria</taxon>
        <taxon>Pseudomonadati</taxon>
        <taxon>Pseudomonadota</taxon>
        <taxon>Alphaproteobacteria</taxon>
        <taxon>Acetobacterales</taxon>
        <taxon>Roseomonadaceae</taxon>
        <taxon>Caldovatus</taxon>
    </lineage>
</organism>
<reference evidence="1 2" key="1">
    <citation type="submission" date="2021-08" db="EMBL/GenBank/DDBJ databases">
        <title>Caldovatus sediminis gen. nov., sp. nov., a moderately thermophilic bacterium isolated from a hot spring.</title>
        <authorList>
            <person name="Hu C.-J."/>
            <person name="Li W.-J."/>
            <person name="Xian W.-D."/>
        </authorList>
    </citation>
    <scope>NUCLEOTIDE SEQUENCE [LARGE SCALE GENOMIC DNA]</scope>
    <source>
        <strain evidence="1 2">SYSU G05006</strain>
    </source>
</reference>
<sequence>RARAGAAERRIPLPADLPALTQARSGSGLARFLGAWGGPTLWNELGRDLLLIVLSVDEAARTAEVLLAGNLGNPRTFSDGLRPGFERARARYEFGKLVWTDSAGERYEVSPLLAGDGLELVQTRSLTSAWRTGDQARTHLARIE</sequence>
<dbReference type="RefSeq" id="WP_220118645.1">
    <property type="nucleotide sequence ID" value="NZ_JAHZUY010000056.1"/>
</dbReference>
<protein>
    <submittedName>
        <fullName evidence="1">Uncharacterized protein</fullName>
    </submittedName>
</protein>
<accession>A0ABS7F5H4</accession>
<proteinExistence type="predicted"/>
<comment type="caution">
    <text evidence="1">The sequence shown here is derived from an EMBL/GenBank/DDBJ whole genome shotgun (WGS) entry which is preliminary data.</text>
</comment>
<feature type="non-terminal residue" evidence="1">
    <location>
        <position position="1"/>
    </location>
</feature>
<name>A0ABS7F5H4_9PROT</name>
<dbReference type="EMBL" id="JAHZUY010000056">
    <property type="protein sequence ID" value="MBW8270867.1"/>
    <property type="molecule type" value="Genomic_DNA"/>
</dbReference>
<keyword evidence="2" id="KW-1185">Reference proteome</keyword>
<gene>
    <name evidence="1" type="ORF">K1J50_15390</name>
</gene>
<evidence type="ECO:0000313" key="1">
    <source>
        <dbReference type="EMBL" id="MBW8270867.1"/>
    </source>
</evidence>
<dbReference type="Proteomes" id="UP001519924">
    <property type="component" value="Unassembled WGS sequence"/>
</dbReference>
<evidence type="ECO:0000313" key="2">
    <source>
        <dbReference type="Proteomes" id="UP001519924"/>
    </source>
</evidence>